<sequence>MRTVTPRGQRLAPASSPPLHILPTAYIYLPFLPEAFSPAPIIMHQRRCPAAASPSPHLYRLPIARLAISRNLGRASLSPSPHIEAGPDDHDGSLGASRFLSNMLHPVRSSHSAWKTDSPWLPRLPFYSTNSTPVSAVTSLSLERRHPKG</sequence>
<proteinExistence type="predicted"/>
<dbReference type="AlphaFoldDB" id="A0A4Y7TS08"/>
<feature type="region of interest" description="Disordered" evidence="1">
    <location>
        <begin position="77"/>
        <end position="97"/>
    </location>
</feature>
<dbReference type="EMBL" id="QPFP01000005">
    <property type="protein sequence ID" value="TEB36781.1"/>
    <property type="molecule type" value="Genomic_DNA"/>
</dbReference>
<evidence type="ECO:0000313" key="3">
    <source>
        <dbReference type="Proteomes" id="UP000298030"/>
    </source>
</evidence>
<gene>
    <name evidence="2" type="ORF">FA13DRAFT_1084258</name>
</gene>
<dbReference type="Proteomes" id="UP000298030">
    <property type="component" value="Unassembled WGS sequence"/>
</dbReference>
<reference evidence="2 3" key="1">
    <citation type="journal article" date="2019" name="Nat. Ecol. Evol.">
        <title>Megaphylogeny resolves global patterns of mushroom evolution.</title>
        <authorList>
            <person name="Varga T."/>
            <person name="Krizsan K."/>
            <person name="Foldi C."/>
            <person name="Dima B."/>
            <person name="Sanchez-Garcia M."/>
            <person name="Sanchez-Ramirez S."/>
            <person name="Szollosi G.J."/>
            <person name="Szarkandi J.G."/>
            <person name="Papp V."/>
            <person name="Albert L."/>
            <person name="Andreopoulos W."/>
            <person name="Angelini C."/>
            <person name="Antonin V."/>
            <person name="Barry K.W."/>
            <person name="Bougher N.L."/>
            <person name="Buchanan P."/>
            <person name="Buyck B."/>
            <person name="Bense V."/>
            <person name="Catcheside P."/>
            <person name="Chovatia M."/>
            <person name="Cooper J."/>
            <person name="Damon W."/>
            <person name="Desjardin D."/>
            <person name="Finy P."/>
            <person name="Geml J."/>
            <person name="Haridas S."/>
            <person name="Hughes K."/>
            <person name="Justo A."/>
            <person name="Karasinski D."/>
            <person name="Kautmanova I."/>
            <person name="Kiss B."/>
            <person name="Kocsube S."/>
            <person name="Kotiranta H."/>
            <person name="LaButti K.M."/>
            <person name="Lechner B.E."/>
            <person name="Liimatainen K."/>
            <person name="Lipzen A."/>
            <person name="Lukacs Z."/>
            <person name="Mihaltcheva S."/>
            <person name="Morgado L.N."/>
            <person name="Niskanen T."/>
            <person name="Noordeloos M.E."/>
            <person name="Ohm R.A."/>
            <person name="Ortiz-Santana B."/>
            <person name="Ovrebo C."/>
            <person name="Racz N."/>
            <person name="Riley R."/>
            <person name="Savchenko A."/>
            <person name="Shiryaev A."/>
            <person name="Soop K."/>
            <person name="Spirin V."/>
            <person name="Szebenyi C."/>
            <person name="Tomsovsky M."/>
            <person name="Tulloss R.E."/>
            <person name="Uehling J."/>
            <person name="Grigoriev I.V."/>
            <person name="Vagvolgyi C."/>
            <person name="Papp T."/>
            <person name="Martin F.M."/>
            <person name="Miettinen O."/>
            <person name="Hibbett D.S."/>
            <person name="Nagy L.G."/>
        </authorList>
    </citation>
    <scope>NUCLEOTIDE SEQUENCE [LARGE SCALE GENOMIC DNA]</scope>
    <source>
        <strain evidence="2 3">FP101781</strain>
    </source>
</reference>
<name>A0A4Y7TS08_COPMI</name>
<evidence type="ECO:0000313" key="2">
    <source>
        <dbReference type="EMBL" id="TEB36781.1"/>
    </source>
</evidence>
<keyword evidence="3" id="KW-1185">Reference proteome</keyword>
<protein>
    <submittedName>
        <fullName evidence="2">Uncharacterized protein</fullName>
    </submittedName>
</protein>
<organism evidence="2 3">
    <name type="scientific">Coprinellus micaceus</name>
    <name type="common">Glistening ink-cap mushroom</name>
    <name type="synonym">Coprinus micaceus</name>
    <dbReference type="NCBI Taxonomy" id="71717"/>
    <lineage>
        <taxon>Eukaryota</taxon>
        <taxon>Fungi</taxon>
        <taxon>Dikarya</taxon>
        <taxon>Basidiomycota</taxon>
        <taxon>Agaricomycotina</taxon>
        <taxon>Agaricomycetes</taxon>
        <taxon>Agaricomycetidae</taxon>
        <taxon>Agaricales</taxon>
        <taxon>Agaricineae</taxon>
        <taxon>Psathyrellaceae</taxon>
        <taxon>Coprinellus</taxon>
    </lineage>
</organism>
<comment type="caution">
    <text evidence="2">The sequence shown here is derived from an EMBL/GenBank/DDBJ whole genome shotgun (WGS) entry which is preliminary data.</text>
</comment>
<evidence type="ECO:0000256" key="1">
    <source>
        <dbReference type="SAM" id="MobiDB-lite"/>
    </source>
</evidence>
<accession>A0A4Y7TS08</accession>